<organism evidence="1 2">
    <name type="scientific">Glycine soja</name>
    <name type="common">Wild soybean</name>
    <dbReference type="NCBI Taxonomy" id="3848"/>
    <lineage>
        <taxon>Eukaryota</taxon>
        <taxon>Viridiplantae</taxon>
        <taxon>Streptophyta</taxon>
        <taxon>Embryophyta</taxon>
        <taxon>Tracheophyta</taxon>
        <taxon>Spermatophyta</taxon>
        <taxon>Magnoliopsida</taxon>
        <taxon>eudicotyledons</taxon>
        <taxon>Gunneridae</taxon>
        <taxon>Pentapetalae</taxon>
        <taxon>rosids</taxon>
        <taxon>fabids</taxon>
        <taxon>Fabales</taxon>
        <taxon>Fabaceae</taxon>
        <taxon>Papilionoideae</taxon>
        <taxon>50 kb inversion clade</taxon>
        <taxon>NPAAA clade</taxon>
        <taxon>indigoferoid/millettioid clade</taxon>
        <taxon>Phaseoleae</taxon>
        <taxon>Glycine</taxon>
        <taxon>Glycine subgen. Soja</taxon>
    </lineage>
</organism>
<feature type="non-terminal residue" evidence="1">
    <location>
        <position position="1"/>
    </location>
</feature>
<dbReference type="AlphaFoldDB" id="A0A445K1I5"/>
<evidence type="ECO:0000313" key="2">
    <source>
        <dbReference type="Proteomes" id="UP000289340"/>
    </source>
</evidence>
<name>A0A445K1I5_GLYSO</name>
<keyword evidence="2" id="KW-1185">Reference proteome</keyword>
<dbReference type="Proteomes" id="UP000289340">
    <property type="component" value="Chromosome 7"/>
</dbReference>
<protein>
    <submittedName>
        <fullName evidence="1">Uncharacterized protein</fullName>
    </submittedName>
</protein>
<evidence type="ECO:0000313" key="1">
    <source>
        <dbReference type="EMBL" id="RZC04606.1"/>
    </source>
</evidence>
<proteinExistence type="predicted"/>
<sequence length="126" mass="14200">EGTERLVFFEPSAPEIRSIDFNASLYDDSASVALKLNFLPPKPYDVRIRGSCRGLVLLECCQSLWMTTWWLKCSATLAQLLVLTDTEAEAANTTTGTAVTKPKTKVQVEEKPKRKITKPSYLNHYF</sequence>
<dbReference type="EMBL" id="QZWG01000007">
    <property type="protein sequence ID" value="RZC04606.1"/>
    <property type="molecule type" value="Genomic_DNA"/>
</dbReference>
<comment type="caution">
    <text evidence="1">The sequence shown here is derived from an EMBL/GenBank/DDBJ whole genome shotgun (WGS) entry which is preliminary data.</text>
</comment>
<gene>
    <name evidence="1" type="ORF">D0Y65_018959</name>
</gene>
<reference evidence="1 2" key="1">
    <citation type="submission" date="2018-09" db="EMBL/GenBank/DDBJ databases">
        <title>A high-quality reference genome of wild soybean provides a powerful tool to mine soybean genomes.</title>
        <authorList>
            <person name="Xie M."/>
            <person name="Chung C.Y.L."/>
            <person name="Li M.-W."/>
            <person name="Wong F.-L."/>
            <person name="Chan T.-F."/>
            <person name="Lam H.-M."/>
        </authorList>
    </citation>
    <scope>NUCLEOTIDE SEQUENCE [LARGE SCALE GENOMIC DNA]</scope>
    <source>
        <strain evidence="2">cv. W05</strain>
        <tissue evidence="1">Hypocotyl of etiolated seedlings</tissue>
    </source>
</reference>
<accession>A0A445K1I5</accession>